<dbReference type="PANTHER" id="PTHR42852:SF6">
    <property type="entry name" value="THIOL:DISULFIDE INTERCHANGE PROTEIN DSBE"/>
    <property type="match status" value="1"/>
</dbReference>
<dbReference type="Pfam" id="PF00578">
    <property type="entry name" value="AhpC-TSA"/>
    <property type="match status" value="1"/>
</dbReference>
<comment type="subcellular location">
    <subcellularLocation>
        <location evidence="1">Cell envelope</location>
    </subcellularLocation>
</comment>
<proteinExistence type="predicted"/>
<accession>A0ABW4ZGT7</accession>
<feature type="signal peptide" evidence="5">
    <location>
        <begin position="1"/>
        <end position="21"/>
    </location>
</feature>
<name>A0ABW4ZGT7_9SPHI</name>
<dbReference type="PROSITE" id="PS00194">
    <property type="entry name" value="THIOREDOXIN_1"/>
    <property type="match status" value="1"/>
</dbReference>
<dbReference type="PANTHER" id="PTHR42852">
    <property type="entry name" value="THIOL:DISULFIDE INTERCHANGE PROTEIN DSBE"/>
    <property type="match status" value="1"/>
</dbReference>
<evidence type="ECO:0000313" key="8">
    <source>
        <dbReference type="Proteomes" id="UP001597387"/>
    </source>
</evidence>
<evidence type="ECO:0000256" key="1">
    <source>
        <dbReference type="ARBA" id="ARBA00004196"/>
    </source>
</evidence>
<comment type="caution">
    <text evidence="7">The sequence shown here is derived from an EMBL/GenBank/DDBJ whole genome shotgun (WGS) entry which is preliminary data.</text>
</comment>
<dbReference type="RefSeq" id="WP_255899807.1">
    <property type="nucleotide sequence ID" value="NZ_JAFMZO010000001.1"/>
</dbReference>
<dbReference type="InterPro" id="IPR036249">
    <property type="entry name" value="Thioredoxin-like_sf"/>
</dbReference>
<organism evidence="7 8">
    <name type="scientific">Paradesertivirga mongoliensis</name>
    <dbReference type="NCBI Taxonomy" id="2100740"/>
    <lineage>
        <taxon>Bacteria</taxon>
        <taxon>Pseudomonadati</taxon>
        <taxon>Bacteroidota</taxon>
        <taxon>Sphingobacteriia</taxon>
        <taxon>Sphingobacteriales</taxon>
        <taxon>Sphingobacteriaceae</taxon>
        <taxon>Paradesertivirga</taxon>
    </lineage>
</organism>
<dbReference type="InterPro" id="IPR017937">
    <property type="entry name" value="Thioredoxin_CS"/>
</dbReference>
<dbReference type="InterPro" id="IPR013766">
    <property type="entry name" value="Thioredoxin_domain"/>
</dbReference>
<dbReference type="InterPro" id="IPR000866">
    <property type="entry name" value="AhpC/TSA"/>
</dbReference>
<feature type="domain" description="Thioredoxin" evidence="6">
    <location>
        <begin position="238"/>
        <end position="378"/>
    </location>
</feature>
<dbReference type="Pfam" id="PF14289">
    <property type="entry name" value="DUF4369"/>
    <property type="match status" value="1"/>
</dbReference>
<evidence type="ECO:0000256" key="2">
    <source>
        <dbReference type="ARBA" id="ARBA00022748"/>
    </source>
</evidence>
<keyword evidence="5" id="KW-0732">Signal</keyword>
<keyword evidence="4" id="KW-0676">Redox-active center</keyword>
<evidence type="ECO:0000313" key="7">
    <source>
        <dbReference type="EMBL" id="MFD2161253.1"/>
    </source>
</evidence>
<keyword evidence="2" id="KW-0201">Cytochrome c-type biogenesis</keyword>
<dbReference type="SUPFAM" id="SSF52833">
    <property type="entry name" value="Thioredoxin-like"/>
    <property type="match status" value="1"/>
</dbReference>
<protein>
    <submittedName>
        <fullName evidence="7">Redoxin domain-containing protein</fullName>
    </submittedName>
</protein>
<sequence>MRFNLFFLFLFLFLSATSSFAQKQKFELKGTIDPELLEGKKLYFSRVKMYGASKPDVMTVSVAGGKFLVKGEIEEPEQAVLSFNKEAKADSSALSFLIDKGTLSVAIGDKLPSAKVVGSKADLDFKAYLKKQSSDTNEFNELYLQLMEQAKKGASRDSLQLVFQNAYEIYKKEIQNIRLDFIKSNPTAFISVLLLPEVAEYSQDYKMVDALFNQLSADVRKTPSAKIIHERFSKDRQLAVGSVAPEFSQADVDGKLVKLTDFRGKYVLVDFWASWCGPCRQDNPNIVRVYNQYKEKNFTVLGVSLDRAEGKAAWLKAIKDDNLTWPQVSDLNFWKNEVALLYNVTSIPQNFLLDPQGKIIAKNLRGEQLENALSEILK</sequence>
<evidence type="ECO:0000256" key="5">
    <source>
        <dbReference type="SAM" id="SignalP"/>
    </source>
</evidence>
<dbReference type="Proteomes" id="UP001597387">
    <property type="component" value="Unassembled WGS sequence"/>
</dbReference>
<dbReference type="EMBL" id="JBHUHZ010000001">
    <property type="protein sequence ID" value="MFD2161253.1"/>
    <property type="molecule type" value="Genomic_DNA"/>
</dbReference>
<evidence type="ECO:0000256" key="3">
    <source>
        <dbReference type="ARBA" id="ARBA00023157"/>
    </source>
</evidence>
<reference evidence="8" key="1">
    <citation type="journal article" date="2019" name="Int. J. Syst. Evol. Microbiol.">
        <title>The Global Catalogue of Microorganisms (GCM) 10K type strain sequencing project: providing services to taxonomists for standard genome sequencing and annotation.</title>
        <authorList>
            <consortium name="The Broad Institute Genomics Platform"/>
            <consortium name="The Broad Institute Genome Sequencing Center for Infectious Disease"/>
            <person name="Wu L."/>
            <person name="Ma J."/>
        </authorList>
    </citation>
    <scope>NUCLEOTIDE SEQUENCE [LARGE SCALE GENOMIC DNA]</scope>
    <source>
        <strain evidence="8">KCTC 42217</strain>
    </source>
</reference>
<feature type="chain" id="PRO_5045419251" evidence="5">
    <location>
        <begin position="22"/>
        <end position="378"/>
    </location>
</feature>
<dbReference type="PROSITE" id="PS51352">
    <property type="entry name" value="THIOREDOXIN_2"/>
    <property type="match status" value="1"/>
</dbReference>
<evidence type="ECO:0000259" key="6">
    <source>
        <dbReference type="PROSITE" id="PS51352"/>
    </source>
</evidence>
<dbReference type="InterPro" id="IPR050553">
    <property type="entry name" value="Thioredoxin_ResA/DsbE_sf"/>
</dbReference>
<keyword evidence="8" id="KW-1185">Reference proteome</keyword>
<dbReference type="InterPro" id="IPR025380">
    <property type="entry name" value="DUF4369"/>
</dbReference>
<gene>
    <name evidence="7" type="ORF">ACFSJU_02555</name>
</gene>
<dbReference type="CDD" id="cd02966">
    <property type="entry name" value="TlpA_like_family"/>
    <property type="match status" value="1"/>
</dbReference>
<evidence type="ECO:0000256" key="4">
    <source>
        <dbReference type="ARBA" id="ARBA00023284"/>
    </source>
</evidence>
<dbReference type="Gene3D" id="3.40.30.10">
    <property type="entry name" value="Glutaredoxin"/>
    <property type="match status" value="1"/>
</dbReference>
<keyword evidence="3" id="KW-1015">Disulfide bond</keyword>